<comment type="caution">
    <text evidence="1">The sequence shown here is derived from an EMBL/GenBank/DDBJ whole genome shotgun (WGS) entry which is preliminary data.</text>
</comment>
<evidence type="ECO:0000313" key="1">
    <source>
        <dbReference type="EMBL" id="ORY54947.1"/>
    </source>
</evidence>
<proteinExistence type="predicted"/>
<gene>
    <name evidence="1" type="ORF">BCR38DRAFT_145043</name>
</gene>
<name>A0A1Y2D6X3_9PEZI</name>
<keyword evidence="2" id="KW-1185">Reference proteome</keyword>
<dbReference type="Proteomes" id="UP000193689">
    <property type="component" value="Unassembled WGS sequence"/>
</dbReference>
<protein>
    <submittedName>
        <fullName evidence="1">Uncharacterized protein</fullName>
    </submittedName>
</protein>
<accession>A0A1Y2D6X3</accession>
<dbReference type="GeneID" id="63769869"/>
<evidence type="ECO:0000313" key="2">
    <source>
        <dbReference type="Proteomes" id="UP000193689"/>
    </source>
</evidence>
<dbReference type="InParanoid" id="A0A1Y2D6X3"/>
<organism evidence="1 2">
    <name type="scientific">Pseudomassariella vexata</name>
    <dbReference type="NCBI Taxonomy" id="1141098"/>
    <lineage>
        <taxon>Eukaryota</taxon>
        <taxon>Fungi</taxon>
        <taxon>Dikarya</taxon>
        <taxon>Ascomycota</taxon>
        <taxon>Pezizomycotina</taxon>
        <taxon>Sordariomycetes</taxon>
        <taxon>Xylariomycetidae</taxon>
        <taxon>Amphisphaeriales</taxon>
        <taxon>Pseudomassariaceae</taxon>
        <taxon>Pseudomassariella</taxon>
    </lineage>
</organism>
<sequence length="78" mass="9076">MGLDVKEYGFYGLNTQYSFFGFGDGFLLRRTLNISAFWLPKYLTGNNWTDPRYNTQPFNNPHNMAYTVQNKTYLSATS</sequence>
<dbReference type="AlphaFoldDB" id="A0A1Y2D6X3"/>
<dbReference type="EMBL" id="MCFJ01000030">
    <property type="protein sequence ID" value="ORY54947.1"/>
    <property type="molecule type" value="Genomic_DNA"/>
</dbReference>
<reference evidence="1 2" key="1">
    <citation type="submission" date="2016-07" db="EMBL/GenBank/DDBJ databases">
        <title>Pervasive Adenine N6-methylation of Active Genes in Fungi.</title>
        <authorList>
            <consortium name="DOE Joint Genome Institute"/>
            <person name="Mondo S.J."/>
            <person name="Dannebaum R.O."/>
            <person name="Kuo R.C."/>
            <person name="Labutti K."/>
            <person name="Haridas S."/>
            <person name="Kuo A."/>
            <person name="Salamov A."/>
            <person name="Ahrendt S.R."/>
            <person name="Lipzen A."/>
            <person name="Sullivan W."/>
            <person name="Andreopoulos W.B."/>
            <person name="Clum A."/>
            <person name="Lindquist E."/>
            <person name="Daum C."/>
            <person name="Ramamoorthy G.K."/>
            <person name="Gryganskyi A."/>
            <person name="Culley D."/>
            <person name="Magnuson J.K."/>
            <person name="James T.Y."/>
            <person name="O'Malley M.A."/>
            <person name="Stajich J.E."/>
            <person name="Spatafora J.W."/>
            <person name="Visel A."/>
            <person name="Grigoriev I.V."/>
        </authorList>
    </citation>
    <scope>NUCLEOTIDE SEQUENCE [LARGE SCALE GENOMIC DNA]</scope>
    <source>
        <strain evidence="1 2">CBS 129021</strain>
    </source>
</reference>
<dbReference type="RefSeq" id="XP_040709394.1">
    <property type="nucleotide sequence ID" value="XM_040853657.1"/>
</dbReference>